<protein>
    <submittedName>
        <fullName evidence="1">Uncharacterized protein</fullName>
    </submittedName>
</protein>
<organism evidence="1 2">
    <name type="scientific">Hominifimenecus microfluidus</name>
    <dbReference type="NCBI Taxonomy" id="2885348"/>
    <lineage>
        <taxon>Bacteria</taxon>
        <taxon>Bacillati</taxon>
        <taxon>Bacillota</taxon>
        <taxon>Clostridia</taxon>
        <taxon>Lachnospirales</taxon>
        <taxon>Lachnospiraceae</taxon>
        <taxon>Hominifimenecus</taxon>
    </lineage>
</organism>
<dbReference type="EMBL" id="JAJEQR010000064">
    <property type="protein sequence ID" value="MCC2232373.1"/>
    <property type="molecule type" value="Genomic_DNA"/>
</dbReference>
<dbReference type="AlphaFoldDB" id="A0AAE3JGC1"/>
<name>A0AAE3JGC1_9FIRM</name>
<gene>
    <name evidence="1" type="ORF">LKD81_15465</name>
</gene>
<proteinExistence type="predicted"/>
<sequence>MAAMKHVIEADLTDKTYVTVSGLWQWDYGQILRIIGLELDASVEVHFSLTRNGESLSRAGAMHDGYTDVEIPNSLLKSGSGYIYAWVYVNDKESGYTIRSIDIRVQSRAKPGNWNPPTDAPEESTKTYTYVQTVPASTWTINHKLGRMPAVSVVDSAGSIVYGDVDYIDSNTIRVTFSGAFAGKAYLN</sequence>
<evidence type="ECO:0000313" key="2">
    <source>
        <dbReference type="Proteomes" id="UP001198182"/>
    </source>
</evidence>
<dbReference type="Proteomes" id="UP001198182">
    <property type="component" value="Unassembled WGS sequence"/>
</dbReference>
<dbReference type="RefSeq" id="WP_308454780.1">
    <property type="nucleotide sequence ID" value="NZ_JAJEQR010000064.1"/>
</dbReference>
<evidence type="ECO:0000313" key="1">
    <source>
        <dbReference type="EMBL" id="MCC2232373.1"/>
    </source>
</evidence>
<accession>A0AAE3JGC1</accession>
<reference evidence="1" key="1">
    <citation type="submission" date="2021-10" db="EMBL/GenBank/DDBJ databases">
        <title>Anaerobic single-cell dispensing facilitates the cultivation of human gut bacteria.</title>
        <authorList>
            <person name="Afrizal A."/>
        </authorList>
    </citation>
    <scope>NUCLEOTIDE SEQUENCE</scope>
    <source>
        <strain evidence="1">CLA-AA-H215</strain>
    </source>
</reference>
<keyword evidence="2" id="KW-1185">Reference proteome</keyword>
<comment type="caution">
    <text evidence="1">The sequence shown here is derived from an EMBL/GenBank/DDBJ whole genome shotgun (WGS) entry which is preliminary data.</text>
</comment>